<dbReference type="Gene3D" id="3.40.50.2300">
    <property type="match status" value="2"/>
</dbReference>
<evidence type="ECO:0000259" key="5">
    <source>
        <dbReference type="PROSITE" id="PS50943"/>
    </source>
</evidence>
<accession>A0A2V5IUK2</accession>
<dbReference type="InterPro" id="IPR046335">
    <property type="entry name" value="LacI/GalR-like_sensor"/>
</dbReference>
<protein>
    <submittedName>
        <fullName evidence="6">LacI family transcriptional regulator</fullName>
    </submittedName>
</protein>
<evidence type="ECO:0000256" key="2">
    <source>
        <dbReference type="ARBA" id="ARBA00023125"/>
    </source>
</evidence>
<dbReference type="InterPro" id="IPR000843">
    <property type="entry name" value="HTH_LacI"/>
</dbReference>
<keyword evidence="7" id="KW-1185">Reference proteome</keyword>
<keyword evidence="3" id="KW-0804">Transcription</keyword>
<dbReference type="PROSITE" id="PS50932">
    <property type="entry name" value="HTH_LACI_2"/>
    <property type="match status" value="1"/>
</dbReference>
<comment type="caution">
    <text evidence="6">The sequence shown here is derived from an EMBL/GenBank/DDBJ whole genome shotgun (WGS) entry which is preliminary data.</text>
</comment>
<evidence type="ECO:0000313" key="7">
    <source>
        <dbReference type="Proteomes" id="UP000247980"/>
    </source>
</evidence>
<evidence type="ECO:0000259" key="4">
    <source>
        <dbReference type="PROSITE" id="PS50932"/>
    </source>
</evidence>
<feature type="domain" description="HTH cro/C1-type" evidence="5">
    <location>
        <begin position="3"/>
        <end position="46"/>
    </location>
</feature>
<organism evidence="6 7">
    <name type="scientific">Arthrobacter psychrolactophilus</name>
    <dbReference type="NCBI Taxonomy" id="92442"/>
    <lineage>
        <taxon>Bacteria</taxon>
        <taxon>Bacillati</taxon>
        <taxon>Actinomycetota</taxon>
        <taxon>Actinomycetes</taxon>
        <taxon>Micrococcales</taxon>
        <taxon>Micrococcaceae</taxon>
        <taxon>Arthrobacter</taxon>
    </lineage>
</organism>
<dbReference type="SMART" id="SM00354">
    <property type="entry name" value="HTH_LACI"/>
    <property type="match status" value="1"/>
</dbReference>
<sequence length="342" mass="36274">MATMNDVAKAAGVSTSTVSYVLSGKRTISPETKSQVLAAIDKLGYSPHAGARALASNRSNVLGLVVPLREDVNVSVVMQFVAAVVTTARNFQQDVLLLTQDDLGGIERVTSQSVVDGLVMMDIVARDPRIPLLAKMNKPAVLIGVPDDAHGLSCIDFDFAAASRISVRHLVDLGHRRIALIGSPQASLERHATYADRVRSGFEEASRTAGVEFSSRACEANPTALAEALRELVTGPQGATGLVVHNEALMPLMRDTLAEMQLRIPEDVSVVAIAPTDVAVSSTVPWTAVSIPAHDIGRTAVEMVMERMHEQRAAEVRLVVPALVQRSTTVAAPGSSKSGPVH</sequence>
<dbReference type="GO" id="GO:0003700">
    <property type="term" value="F:DNA-binding transcription factor activity"/>
    <property type="evidence" value="ECO:0007669"/>
    <property type="project" value="TreeGrafter"/>
</dbReference>
<dbReference type="EMBL" id="QJVC01000001">
    <property type="protein sequence ID" value="PYI40198.1"/>
    <property type="molecule type" value="Genomic_DNA"/>
</dbReference>
<proteinExistence type="predicted"/>
<dbReference type="PANTHER" id="PTHR30146">
    <property type="entry name" value="LACI-RELATED TRANSCRIPTIONAL REPRESSOR"/>
    <property type="match status" value="1"/>
</dbReference>
<dbReference type="InterPro" id="IPR001387">
    <property type="entry name" value="Cro/C1-type_HTH"/>
</dbReference>
<evidence type="ECO:0000256" key="1">
    <source>
        <dbReference type="ARBA" id="ARBA00023015"/>
    </source>
</evidence>
<name>A0A2V5IUK2_9MICC</name>
<gene>
    <name evidence="6" type="ORF">CVS30_01385</name>
</gene>
<evidence type="ECO:0000313" key="6">
    <source>
        <dbReference type="EMBL" id="PYI40198.1"/>
    </source>
</evidence>
<feature type="domain" description="HTH lacI-type" evidence="4">
    <location>
        <begin position="2"/>
        <end position="56"/>
    </location>
</feature>
<dbReference type="RefSeq" id="WP_110483523.1">
    <property type="nucleotide sequence ID" value="NZ_QJVC01000001.1"/>
</dbReference>
<dbReference type="CDD" id="cd01392">
    <property type="entry name" value="HTH_LacI"/>
    <property type="match status" value="1"/>
</dbReference>
<keyword evidence="2" id="KW-0238">DNA-binding</keyword>
<dbReference type="InterPro" id="IPR028082">
    <property type="entry name" value="Peripla_BP_I"/>
</dbReference>
<dbReference type="Proteomes" id="UP000247980">
    <property type="component" value="Unassembled WGS sequence"/>
</dbReference>
<dbReference type="AlphaFoldDB" id="A0A2V5IUK2"/>
<dbReference type="PROSITE" id="PS00356">
    <property type="entry name" value="HTH_LACI_1"/>
    <property type="match status" value="1"/>
</dbReference>
<dbReference type="PROSITE" id="PS50943">
    <property type="entry name" value="HTH_CROC1"/>
    <property type="match status" value="1"/>
</dbReference>
<dbReference type="Pfam" id="PF13377">
    <property type="entry name" value="Peripla_BP_3"/>
    <property type="match status" value="1"/>
</dbReference>
<dbReference type="GO" id="GO:0000976">
    <property type="term" value="F:transcription cis-regulatory region binding"/>
    <property type="evidence" value="ECO:0007669"/>
    <property type="project" value="TreeGrafter"/>
</dbReference>
<reference evidence="6 7" key="1">
    <citation type="submission" date="2018-05" db="EMBL/GenBank/DDBJ databases">
        <title>Genetic diversity of glacier-inhabiting Cryobacterium bacteria in China and description of Cryobacterium mengkeensis sp. nov. and Arthrobacter glacialis sp. nov.</title>
        <authorList>
            <person name="Liu Q."/>
            <person name="Xin Y.-H."/>
        </authorList>
    </citation>
    <scope>NUCLEOTIDE SEQUENCE [LARGE SCALE GENOMIC DNA]</scope>
    <source>
        <strain evidence="6 7">B7</strain>
    </source>
</reference>
<dbReference type="SUPFAM" id="SSF47413">
    <property type="entry name" value="lambda repressor-like DNA-binding domains"/>
    <property type="match status" value="1"/>
</dbReference>
<dbReference type="Pfam" id="PF00356">
    <property type="entry name" value="LacI"/>
    <property type="match status" value="1"/>
</dbReference>
<dbReference type="CDD" id="cd06267">
    <property type="entry name" value="PBP1_LacI_sugar_binding-like"/>
    <property type="match status" value="1"/>
</dbReference>
<evidence type="ECO:0000256" key="3">
    <source>
        <dbReference type="ARBA" id="ARBA00023163"/>
    </source>
</evidence>
<dbReference type="PANTHER" id="PTHR30146:SF153">
    <property type="entry name" value="LACTOSE OPERON REPRESSOR"/>
    <property type="match status" value="1"/>
</dbReference>
<dbReference type="OrthoDB" id="252678at2"/>
<dbReference type="Gene3D" id="1.10.260.40">
    <property type="entry name" value="lambda repressor-like DNA-binding domains"/>
    <property type="match status" value="1"/>
</dbReference>
<keyword evidence="1" id="KW-0805">Transcription regulation</keyword>
<dbReference type="InterPro" id="IPR010982">
    <property type="entry name" value="Lambda_DNA-bd_dom_sf"/>
</dbReference>
<dbReference type="SUPFAM" id="SSF53822">
    <property type="entry name" value="Periplasmic binding protein-like I"/>
    <property type="match status" value="1"/>
</dbReference>